<dbReference type="EMBL" id="MU150299">
    <property type="protein sequence ID" value="KAF9460420.1"/>
    <property type="molecule type" value="Genomic_DNA"/>
</dbReference>
<keyword evidence="2 3" id="KW-0378">Hydrolase</keyword>
<dbReference type="InterPro" id="IPR019826">
    <property type="entry name" value="Carboxylesterase_B_AS"/>
</dbReference>
<dbReference type="InterPro" id="IPR002018">
    <property type="entry name" value="CarbesteraseB"/>
</dbReference>
<dbReference type="EC" id="3.1.1.-" evidence="3"/>
<evidence type="ECO:0000313" key="6">
    <source>
        <dbReference type="Proteomes" id="UP000807353"/>
    </source>
</evidence>
<evidence type="ECO:0000256" key="1">
    <source>
        <dbReference type="ARBA" id="ARBA00005964"/>
    </source>
</evidence>
<dbReference type="InterPro" id="IPR050309">
    <property type="entry name" value="Type-B_Carboxylest/Lipase"/>
</dbReference>
<dbReference type="GO" id="GO:0016787">
    <property type="term" value="F:hydrolase activity"/>
    <property type="evidence" value="ECO:0007669"/>
    <property type="project" value="UniProtKB-KW"/>
</dbReference>
<proteinExistence type="inferred from homology"/>
<sequence>MLFTSSIYSAAQLVANLVFQVPFGSRHSNIIDTGYARYLGNQTFPNAVAYLGIPYAEPPVGDRRFRAPAPLDTGRIAYTQGLNGDVIDARSYPDFCVQGPLGPTPGGAGSEDCLKVNIYAPVGAKQGSNLPVLVFIHGGGFTFGNPRSWPFDHWVEQSPNVVIVSVYYRLSSFGFMAVPDFRDPKFGDFNAGLQDQIEALRWVKRYISKFGGNPNQVTINGQSSGANSVQFHLLFTGLREKLFHAAIAQSTPRRPLPTPEQQAPLFDFYAQKAGCGLGSVAKRLACLRSVSVSTLARAQEAALAPTYTATPYKAFQPIFDGKILTEYPTPAVQSGHFAKVPLIIGSTTNETLTNGPDIPAAWKSFCPGITGSDVDELLDVGLDSASPRILYPSSSFASEDLQKQTAMGDFSIRCTRTIMASEYSKLVPTWTYRYNQRNPTETSLGAEHSAENWMMFQGSNIGPNGTVTFTPLKPVEKAFASELIAYWLSFVRTGNPNTLRLRRSPFWGGYGKWQRLRNVLQQNQFGYTSRSGSYLEFDENPETQRCKVTGSQTSQEN</sequence>
<dbReference type="OrthoDB" id="408631at2759"/>
<dbReference type="Pfam" id="PF00135">
    <property type="entry name" value="COesterase"/>
    <property type="match status" value="1"/>
</dbReference>
<dbReference type="Proteomes" id="UP000807353">
    <property type="component" value="Unassembled WGS sequence"/>
</dbReference>
<dbReference type="InterPro" id="IPR029058">
    <property type="entry name" value="AB_hydrolase_fold"/>
</dbReference>
<dbReference type="PROSITE" id="PS00122">
    <property type="entry name" value="CARBOXYLESTERASE_B_1"/>
    <property type="match status" value="1"/>
</dbReference>
<name>A0A9P6CFP1_9AGAR</name>
<feature type="domain" description="Carboxylesterase type B" evidence="4">
    <location>
        <begin position="38"/>
        <end position="536"/>
    </location>
</feature>
<dbReference type="Gene3D" id="3.40.50.1820">
    <property type="entry name" value="alpha/beta hydrolase"/>
    <property type="match status" value="1"/>
</dbReference>
<reference evidence="5" key="1">
    <citation type="submission" date="2020-11" db="EMBL/GenBank/DDBJ databases">
        <authorList>
            <consortium name="DOE Joint Genome Institute"/>
            <person name="Ahrendt S."/>
            <person name="Riley R."/>
            <person name="Andreopoulos W."/>
            <person name="Labutti K."/>
            <person name="Pangilinan J."/>
            <person name="Ruiz-Duenas F.J."/>
            <person name="Barrasa J.M."/>
            <person name="Sanchez-Garcia M."/>
            <person name="Camarero S."/>
            <person name="Miyauchi S."/>
            <person name="Serrano A."/>
            <person name="Linde D."/>
            <person name="Babiker R."/>
            <person name="Drula E."/>
            <person name="Ayuso-Fernandez I."/>
            <person name="Pacheco R."/>
            <person name="Padilla G."/>
            <person name="Ferreira P."/>
            <person name="Barriuso J."/>
            <person name="Kellner H."/>
            <person name="Castanera R."/>
            <person name="Alfaro M."/>
            <person name="Ramirez L."/>
            <person name="Pisabarro A.G."/>
            <person name="Kuo A."/>
            <person name="Tritt A."/>
            <person name="Lipzen A."/>
            <person name="He G."/>
            <person name="Yan M."/>
            <person name="Ng V."/>
            <person name="Cullen D."/>
            <person name="Martin F."/>
            <person name="Rosso M.-N."/>
            <person name="Henrissat B."/>
            <person name="Hibbett D."/>
            <person name="Martinez A.T."/>
            <person name="Grigoriev I.V."/>
        </authorList>
    </citation>
    <scope>NUCLEOTIDE SEQUENCE</scope>
    <source>
        <strain evidence="5">CBS 247.69</strain>
    </source>
</reference>
<evidence type="ECO:0000259" key="4">
    <source>
        <dbReference type="Pfam" id="PF00135"/>
    </source>
</evidence>
<dbReference type="AlphaFoldDB" id="A0A9P6CFP1"/>
<comment type="similarity">
    <text evidence="1 3">Belongs to the type-B carboxylesterase/lipase family.</text>
</comment>
<keyword evidence="6" id="KW-1185">Reference proteome</keyword>
<dbReference type="PANTHER" id="PTHR11559">
    <property type="entry name" value="CARBOXYLESTERASE"/>
    <property type="match status" value="1"/>
</dbReference>
<accession>A0A9P6CFP1</accession>
<evidence type="ECO:0000256" key="3">
    <source>
        <dbReference type="RuleBase" id="RU361235"/>
    </source>
</evidence>
<evidence type="ECO:0000313" key="5">
    <source>
        <dbReference type="EMBL" id="KAF9460420.1"/>
    </source>
</evidence>
<dbReference type="SUPFAM" id="SSF53474">
    <property type="entry name" value="alpha/beta-Hydrolases"/>
    <property type="match status" value="1"/>
</dbReference>
<comment type="caution">
    <text evidence="5">The sequence shown here is derived from an EMBL/GenBank/DDBJ whole genome shotgun (WGS) entry which is preliminary data.</text>
</comment>
<organism evidence="5 6">
    <name type="scientific">Collybia nuda</name>
    <dbReference type="NCBI Taxonomy" id="64659"/>
    <lineage>
        <taxon>Eukaryota</taxon>
        <taxon>Fungi</taxon>
        <taxon>Dikarya</taxon>
        <taxon>Basidiomycota</taxon>
        <taxon>Agaricomycotina</taxon>
        <taxon>Agaricomycetes</taxon>
        <taxon>Agaricomycetidae</taxon>
        <taxon>Agaricales</taxon>
        <taxon>Tricholomatineae</taxon>
        <taxon>Clitocybaceae</taxon>
        <taxon>Collybia</taxon>
    </lineage>
</organism>
<gene>
    <name evidence="5" type="ORF">BDZ94DRAFT_1238497</name>
</gene>
<protein>
    <recommendedName>
        <fullName evidence="3">Carboxylic ester hydrolase</fullName>
        <ecNumber evidence="3">3.1.1.-</ecNumber>
    </recommendedName>
</protein>
<evidence type="ECO:0000256" key="2">
    <source>
        <dbReference type="ARBA" id="ARBA00022801"/>
    </source>
</evidence>